<name>A0A5C6UPF1_9SPHN</name>
<dbReference type="AlphaFoldDB" id="A0A5C6UPF1"/>
<feature type="compositionally biased region" description="Acidic residues" evidence="1">
    <location>
        <begin position="18"/>
        <end position="27"/>
    </location>
</feature>
<evidence type="ECO:0000256" key="1">
    <source>
        <dbReference type="SAM" id="MobiDB-lite"/>
    </source>
</evidence>
<dbReference type="RefSeq" id="WP_161595947.1">
    <property type="nucleotide sequence ID" value="NZ_VOPY01000001.1"/>
</dbReference>
<dbReference type="EMBL" id="VOPY01000001">
    <property type="protein sequence ID" value="TXC74031.1"/>
    <property type="molecule type" value="Genomic_DNA"/>
</dbReference>
<proteinExistence type="predicted"/>
<sequence>MNDTTTKEIMMDGQVDTSGEDLSDYDEDQRAEILEVEGHHPVKDGIETDLNPDRGEPIDDEEANDETLTESDKP</sequence>
<protein>
    <submittedName>
        <fullName evidence="2">Uncharacterized protein</fullName>
    </submittedName>
</protein>
<accession>A0A5C6UPF1</accession>
<feature type="compositionally biased region" description="Basic and acidic residues" evidence="1">
    <location>
        <begin position="1"/>
        <end position="10"/>
    </location>
</feature>
<dbReference type="Proteomes" id="UP000321129">
    <property type="component" value="Unassembled WGS sequence"/>
</dbReference>
<feature type="region of interest" description="Disordered" evidence="1">
    <location>
        <begin position="1"/>
        <end position="74"/>
    </location>
</feature>
<feature type="compositionally biased region" description="Acidic residues" evidence="1">
    <location>
        <begin position="58"/>
        <end position="74"/>
    </location>
</feature>
<reference evidence="2 3" key="1">
    <citation type="submission" date="2019-08" db="EMBL/GenBank/DDBJ databases">
        <title>Sphingorhabdus soil sp. nov., isolated from arctic soil.</title>
        <authorList>
            <person name="Liu Y."/>
        </authorList>
    </citation>
    <scope>NUCLEOTIDE SEQUENCE [LARGE SCALE GENOMIC DNA]</scope>
    <source>
        <strain evidence="2 3">D-2Q-5-6</strain>
    </source>
</reference>
<keyword evidence="3" id="KW-1185">Reference proteome</keyword>
<comment type="caution">
    <text evidence="2">The sequence shown here is derived from an EMBL/GenBank/DDBJ whole genome shotgun (WGS) entry which is preliminary data.</text>
</comment>
<dbReference type="OrthoDB" id="7584091at2"/>
<gene>
    <name evidence="2" type="ORF">FSZ31_04740</name>
</gene>
<evidence type="ECO:0000313" key="3">
    <source>
        <dbReference type="Proteomes" id="UP000321129"/>
    </source>
</evidence>
<organism evidence="2 3">
    <name type="scientific">Flavisphingopyxis soli</name>
    <dbReference type="NCBI Taxonomy" id="2601267"/>
    <lineage>
        <taxon>Bacteria</taxon>
        <taxon>Pseudomonadati</taxon>
        <taxon>Pseudomonadota</taxon>
        <taxon>Alphaproteobacteria</taxon>
        <taxon>Sphingomonadales</taxon>
        <taxon>Sphingopyxidaceae</taxon>
        <taxon>Flavisphingopyxis</taxon>
    </lineage>
</organism>
<evidence type="ECO:0000313" key="2">
    <source>
        <dbReference type="EMBL" id="TXC74031.1"/>
    </source>
</evidence>
<feature type="compositionally biased region" description="Basic and acidic residues" evidence="1">
    <location>
        <begin position="28"/>
        <end position="57"/>
    </location>
</feature>